<organism evidence="3 4">
    <name type="scientific">Meiothermus taiwanensis</name>
    <dbReference type="NCBI Taxonomy" id="172827"/>
    <lineage>
        <taxon>Bacteria</taxon>
        <taxon>Thermotogati</taxon>
        <taxon>Deinococcota</taxon>
        <taxon>Deinococci</taxon>
        <taxon>Thermales</taxon>
        <taxon>Thermaceae</taxon>
        <taxon>Meiothermus</taxon>
    </lineage>
</organism>
<evidence type="ECO:0000313" key="4">
    <source>
        <dbReference type="Proteomes" id="UP000266089"/>
    </source>
</evidence>
<accession>A0A399E1E5</accession>
<sequence length="170" mass="18953">MRLFYAIFPPREVQATLAEAQARVRSYRGWKPSPPHQLHITLLFLGEQPPERLPEFRRIGREVASRVKAFEVTLGGTGYFPPTGGPRVWFVKASGEGLEALAQGLQQALPEVEAAPFKPHLTLARKKGPAPRVGPVVMNIRFQVQAVCLVESKLERSGSQYRVLEQFPLG</sequence>
<dbReference type="Pfam" id="PF13563">
    <property type="entry name" value="2_5_RNA_ligase2"/>
    <property type="match status" value="1"/>
</dbReference>
<gene>
    <name evidence="3" type="ORF">Mcate_01807</name>
</gene>
<dbReference type="GO" id="GO:0008664">
    <property type="term" value="F:RNA 2',3'-cyclic 3'-phosphodiesterase activity"/>
    <property type="evidence" value="ECO:0007669"/>
    <property type="project" value="UniProtKB-EC"/>
</dbReference>
<comment type="caution">
    <text evidence="3">The sequence shown here is derived from an EMBL/GenBank/DDBJ whole genome shotgun (WGS) entry which is preliminary data.</text>
</comment>
<comment type="similarity">
    <text evidence="2">Belongs to the 2H phosphoesterase superfamily. ThpR family.</text>
</comment>
<name>A0A399E1E5_9DEIN</name>
<dbReference type="GO" id="GO:0004113">
    <property type="term" value="F:2',3'-cyclic-nucleotide 3'-phosphodiesterase activity"/>
    <property type="evidence" value="ECO:0007669"/>
    <property type="project" value="InterPro"/>
</dbReference>
<dbReference type="SUPFAM" id="SSF55144">
    <property type="entry name" value="LigT-like"/>
    <property type="match status" value="1"/>
</dbReference>
<dbReference type="Gene3D" id="3.90.1140.10">
    <property type="entry name" value="Cyclic phosphodiesterase"/>
    <property type="match status" value="1"/>
</dbReference>
<evidence type="ECO:0000313" key="3">
    <source>
        <dbReference type="EMBL" id="RIH76330.1"/>
    </source>
</evidence>
<dbReference type="OrthoDB" id="9789350at2"/>
<comment type="catalytic activity">
    <reaction evidence="2">
        <text>a 3'-end 2',3'-cyclophospho-ribonucleotide-RNA + H2O = a 3'-end 2'-phospho-ribonucleotide-RNA + H(+)</text>
        <dbReference type="Rhea" id="RHEA:11828"/>
        <dbReference type="Rhea" id="RHEA-COMP:10464"/>
        <dbReference type="Rhea" id="RHEA-COMP:17353"/>
        <dbReference type="ChEBI" id="CHEBI:15377"/>
        <dbReference type="ChEBI" id="CHEBI:15378"/>
        <dbReference type="ChEBI" id="CHEBI:83064"/>
        <dbReference type="ChEBI" id="CHEBI:173113"/>
        <dbReference type="EC" id="3.1.4.58"/>
    </reaction>
</comment>
<dbReference type="EC" id="3.1.4.58" evidence="2"/>
<dbReference type="AlphaFoldDB" id="A0A399E1E5"/>
<evidence type="ECO:0000256" key="2">
    <source>
        <dbReference type="HAMAP-Rule" id="MF_01940"/>
    </source>
</evidence>
<dbReference type="Proteomes" id="UP000266089">
    <property type="component" value="Unassembled WGS sequence"/>
</dbReference>
<proteinExistence type="inferred from homology"/>
<keyword evidence="1 2" id="KW-0378">Hydrolase</keyword>
<dbReference type="EMBL" id="QWKX01000045">
    <property type="protein sequence ID" value="RIH76330.1"/>
    <property type="molecule type" value="Genomic_DNA"/>
</dbReference>
<reference evidence="3 4" key="1">
    <citation type="submission" date="2018-08" db="EMBL/GenBank/DDBJ databases">
        <title>Meiothermus cateniformans JCM 15151 genome sequencing project.</title>
        <authorList>
            <person name="Da Costa M.S."/>
            <person name="Albuquerque L."/>
            <person name="Raposo P."/>
            <person name="Froufe H.J.C."/>
            <person name="Barroso C.S."/>
            <person name="Egas C."/>
        </authorList>
    </citation>
    <scope>NUCLEOTIDE SEQUENCE [LARGE SCALE GENOMIC DNA]</scope>
    <source>
        <strain evidence="3 4">JCM 15151</strain>
    </source>
</reference>
<dbReference type="HAMAP" id="MF_01940">
    <property type="entry name" value="RNA_CPDase"/>
    <property type="match status" value="1"/>
</dbReference>
<dbReference type="PANTHER" id="PTHR35561">
    <property type="entry name" value="RNA 2',3'-CYCLIC PHOSPHODIESTERASE"/>
    <property type="match status" value="1"/>
</dbReference>
<evidence type="ECO:0000256" key="1">
    <source>
        <dbReference type="ARBA" id="ARBA00022801"/>
    </source>
</evidence>
<dbReference type="RefSeq" id="WP_119361680.1">
    <property type="nucleotide sequence ID" value="NZ_JBHSXZ010000018.1"/>
</dbReference>
<dbReference type="PANTHER" id="PTHR35561:SF1">
    <property type="entry name" value="RNA 2',3'-CYCLIC PHOSPHODIESTERASE"/>
    <property type="match status" value="1"/>
</dbReference>
<feature type="active site" description="Proton acceptor" evidence="2">
    <location>
        <position position="120"/>
    </location>
</feature>
<feature type="active site" description="Proton donor" evidence="2">
    <location>
        <position position="39"/>
    </location>
</feature>
<dbReference type="NCBIfam" id="TIGR02258">
    <property type="entry name" value="2_5_ligase"/>
    <property type="match status" value="1"/>
</dbReference>
<feature type="short sequence motif" description="HXTX 1" evidence="2">
    <location>
        <begin position="39"/>
        <end position="42"/>
    </location>
</feature>
<feature type="short sequence motif" description="HXTX 2" evidence="2">
    <location>
        <begin position="120"/>
        <end position="123"/>
    </location>
</feature>
<protein>
    <recommendedName>
        <fullName evidence="2">RNA 2',3'-cyclic phosphodiesterase</fullName>
        <shortName evidence="2">RNA 2',3'-CPDase</shortName>
        <ecNumber evidence="2">3.1.4.58</ecNumber>
    </recommendedName>
</protein>
<dbReference type="InterPro" id="IPR009097">
    <property type="entry name" value="Cyclic_Pdiesterase"/>
</dbReference>
<comment type="function">
    <text evidence="2">Hydrolyzes RNA 2',3'-cyclic phosphodiester to an RNA 2'-phosphomonoester.</text>
</comment>
<dbReference type="InterPro" id="IPR004175">
    <property type="entry name" value="RNA_CPDase"/>
</dbReference>